<evidence type="ECO:0000313" key="1">
    <source>
        <dbReference type="EMBL" id="MBS6622700.1"/>
    </source>
</evidence>
<feature type="non-terminal residue" evidence="1">
    <location>
        <position position="1"/>
    </location>
</feature>
<comment type="caution">
    <text evidence="1">The sequence shown here is derived from an EMBL/GenBank/DDBJ whole genome shotgun (WGS) entry which is preliminary data.</text>
</comment>
<dbReference type="EMBL" id="JAGZYH010000046">
    <property type="protein sequence ID" value="MBS6622700.1"/>
    <property type="molecule type" value="Genomic_DNA"/>
</dbReference>
<evidence type="ECO:0000313" key="2">
    <source>
        <dbReference type="Proteomes" id="UP000811365"/>
    </source>
</evidence>
<dbReference type="AlphaFoldDB" id="A0A9E1GLT4"/>
<dbReference type="Proteomes" id="UP000811365">
    <property type="component" value="Unassembled WGS sequence"/>
</dbReference>
<organism evidence="1 2">
    <name type="scientific">Faecalibacterium prausnitzii</name>
    <dbReference type="NCBI Taxonomy" id="853"/>
    <lineage>
        <taxon>Bacteria</taxon>
        <taxon>Bacillati</taxon>
        <taxon>Bacillota</taxon>
        <taxon>Clostridia</taxon>
        <taxon>Eubacteriales</taxon>
        <taxon>Oscillospiraceae</taxon>
        <taxon>Faecalibacterium</taxon>
    </lineage>
</organism>
<gene>
    <name evidence="1" type="ORF">KH315_11150</name>
</gene>
<accession>A0A9E1GLT4</accession>
<proteinExistence type="predicted"/>
<protein>
    <submittedName>
        <fullName evidence="1">Uncharacterized protein</fullName>
    </submittedName>
</protein>
<reference evidence="1" key="1">
    <citation type="submission" date="2021-02" db="EMBL/GenBank/DDBJ databases">
        <title>Infant gut strain persistence is associated with maternal origin, phylogeny, and functional potential including surface adhesion and iron acquisition.</title>
        <authorList>
            <person name="Lou Y.C."/>
        </authorList>
    </citation>
    <scope>NUCLEOTIDE SEQUENCE</scope>
    <source>
        <strain evidence="1">L2_039_000G1_dasL2_039_000G1_maxbin2.maxbin.077</strain>
    </source>
</reference>
<sequence length="63" mass="7250">PYLMARLLNRLLLIALAKGKLPMNEYAVVKEQEKGKLSKRMPFTYRPETVGVSTLLHKKFSKC</sequence>
<name>A0A9E1GLT4_9FIRM</name>